<evidence type="ECO:0000256" key="4">
    <source>
        <dbReference type="ARBA" id="ARBA00022692"/>
    </source>
</evidence>
<evidence type="ECO:0000256" key="3">
    <source>
        <dbReference type="ARBA" id="ARBA00022475"/>
    </source>
</evidence>
<dbReference type="SUPFAM" id="SSF161098">
    <property type="entry name" value="MetI-like"/>
    <property type="match status" value="1"/>
</dbReference>
<keyword evidence="6 7" id="KW-0472">Membrane</keyword>
<feature type="transmembrane region" description="Helical" evidence="7">
    <location>
        <begin position="246"/>
        <end position="267"/>
    </location>
</feature>
<evidence type="ECO:0000256" key="1">
    <source>
        <dbReference type="ARBA" id="ARBA00004651"/>
    </source>
</evidence>
<dbReference type="PANTHER" id="PTHR43744">
    <property type="entry name" value="ABC TRANSPORTER PERMEASE PROTEIN MG189-RELATED-RELATED"/>
    <property type="match status" value="1"/>
</dbReference>
<keyword evidence="5 7" id="KW-1133">Transmembrane helix</keyword>
<feature type="transmembrane region" description="Helical" evidence="7">
    <location>
        <begin position="141"/>
        <end position="164"/>
    </location>
</feature>
<name>A0ABX1XY94_9BACL</name>
<protein>
    <submittedName>
        <fullName evidence="9">ABC transporter permease subunit</fullName>
    </submittedName>
</protein>
<dbReference type="CDD" id="cd06261">
    <property type="entry name" value="TM_PBP2"/>
    <property type="match status" value="1"/>
</dbReference>
<keyword evidence="2 7" id="KW-0813">Transport</keyword>
<evidence type="ECO:0000256" key="6">
    <source>
        <dbReference type="ARBA" id="ARBA00023136"/>
    </source>
</evidence>
<dbReference type="InterPro" id="IPR000515">
    <property type="entry name" value="MetI-like"/>
</dbReference>
<gene>
    <name evidence="9" type="ORF">GC098_16555</name>
</gene>
<evidence type="ECO:0000256" key="7">
    <source>
        <dbReference type="RuleBase" id="RU363032"/>
    </source>
</evidence>
<feature type="transmembrane region" description="Helical" evidence="7">
    <location>
        <begin position="76"/>
        <end position="97"/>
    </location>
</feature>
<evidence type="ECO:0000256" key="2">
    <source>
        <dbReference type="ARBA" id="ARBA00022448"/>
    </source>
</evidence>
<dbReference type="InterPro" id="IPR035906">
    <property type="entry name" value="MetI-like_sf"/>
</dbReference>
<feature type="transmembrane region" description="Helical" evidence="7">
    <location>
        <begin position="12"/>
        <end position="36"/>
    </location>
</feature>
<keyword evidence="4 7" id="KW-0812">Transmembrane</keyword>
<evidence type="ECO:0000313" key="10">
    <source>
        <dbReference type="Proteomes" id="UP000616779"/>
    </source>
</evidence>
<evidence type="ECO:0000256" key="5">
    <source>
        <dbReference type="ARBA" id="ARBA00022989"/>
    </source>
</evidence>
<evidence type="ECO:0000259" key="8">
    <source>
        <dbReference type="PROSITE" id="PS50928"/>
    </source>
</evidence>
<comment type="subcellular location">
    <subcellularLocation>
        <location evidence="1 7">Cell membrane</location>
        <topology evidence="1 7">Multi-pass membrane protein</topology>
    </subcellularLocation>
</comment>
<accession>A0ABX1XY94</accession>
<dbReference type="PROSITE" id="PS50928">
    <property type="entry name" value="ABC_TM1"/>
    <property type="match status" value="1"/>
</dbReference>
<comment type="similarity">
    <text evidence="7">Belongs to the binding-protein-dependent transport system permease family.</text>
</comment>
<keyword evidence="3" id="KW-1003">Cell membrane</keyword>
<organism evidence="9 10">
    <name type="scientific">Paenibacillus phytorum</name>
    <dbReference type="NCBI Taxonomy" id="2654977"/>
    <lineage>
        <taxon>Bacteria</taxon>
        <taxon>Bacillati</taxon>
        <taxon>Bacillota</taxon>
        <taxon>Bacilli</taxon>
        <taxon>Bacillales</taxon>
        <taxon>Paenibacillaceae</taxon>
        <taxon>Paenibacillus</taxon>
    </lineage>
</organism>
<feature type="domain" description="ABC transmembrane type-1" evidence="8">
    <location>
        <begin position="72"/>
        <end position="267"/>
    </location>
</feature>
<comment type="caution">
    <text evidence="9">The sequence shown here is derived from an EMBL/GenBank/DDBJ whole genome shotgun (WGS) entry which is preliminary data.</text>
</comment>
<keyword evidence="10" id="KW-1185">Reference proteome</keyword>
<dbReference type="Proteomes" id="UP000616779">
    <property type="component" value="Unassembled WGS sequence"/>
</dbReference>
<feature type="transmembrane region" description="Helical" evidence="7">
    <location>
        <begin position="185"/>
        <end position="210"/>
    </location>
</feature>
<dbReference type="Pfam" id="PF00528">
    <property type="entry name" value="BPD_transp_1"/>
    <property type="match status" value="1"/>
</dbReference>
<evidence type="ECO:0000313" key="9">
    <source>
        <dbReference type="EMBL" id="NOU73011.1"/>
    </source>
</evidence>
<proteinExistence type="inferred from homology"/>
<dbReference type="EMBL" id="WHOA01000114">
    <property type="protein sequence ID" value="NOU73011.1"/>
    <property type="molecule type" value="Genomic_DNA"/>
</dbReference>
<feature type="transmembrane region" description="Helical" evidence="7">
    <location>
        <begin position="109"/>
        <end position="129"/>
    </location>
</feature>
<dbReference type="Gene3D" id="1.10.3720.10">
    <property type="entry name" value="MetI-like"/>
    <property type="match status" value="1"/>
</dbReference>
<dbReference type="PANTHER" id="PTHR43744:SF12">
    <property type="entry name" value="ABC TRANSPORTER PERMEASE PROTEIN MG189-RELATED"/>
    <property type="match status" value="1"/>
</dbReference>
<sequence length="282" mass="31768">MHIFFNRMATLAMYAFLCVILIFALAPLVFVLFASFKSNQEILAHASRLLPIEWTLQNYKDAWTLANFKRYTWNSIYMTAFIVFGTLIVSTMAGYVFARGRFPGKGMIFVAFTATMFLSFGSITLYPLLQIAKLLHLNTTLWGVIVINVFGMHIANIFIIRSFVNSIPYEVDEAAIIDGCSFFRTFWNIILPLMKPVIATIGIITFKYAWNEFLLPMVFTLGNPDQRPLSVGIVALRSAGEAASSWNLMLAGTMLSVIPMLVVYLILNRYFISGLTSGAIKR</sequence>
<reference evidence="9 10" key="1">
    <citation type="submission" date="2019-10" db="EMBL/GenBank/DDBJ databases">
        <title>Description of Paenibacillus terrestris sp. nov.</title>
        <authorList>
            <person name="Carlier A."/>
            <person name="Qi S."/>
        </authorList>
    </citation>
    <scope>NUCLEOTIDE SEQUENCE [LARGE SCALE GENOMIC DNA]</scope>
    <source>
        <strain evidence="9 10">LMG 31458</strain>
    </source>
</reference>